<dbReference type="Pfam" id="PF17803">
    <property type="entry name" value="Cadherin_4"/>
    <property type="match status" value="1"/>
</dbReference>
<feature type="region of interest" description="Disordered" evidence="1">
    <location>
        <begin position="30"/>
        <end position="111"/>
    </location>
</feature>
<feature type="domain" description="RapA2 cadherin-like" evidence="2">
    <location>
        <begin position="60"/>
        <end position="111"/>
    </location>
</feature>
<name>A0A433JML6_9MICO</name>
<evidence type="ECO:0000313" key="3">
    <source>
        <dbReference type="EMBL" id="RUQ96537.1"/>
    </source>
</evidence>
<comment type="caution">
    <text evidence="3">The sequence shown here is derived from an EMBL/GenBank/DDBJ whole genome shotgun (WGS) entry which is preliminary data.</text>
</comment>
<accession>A0A433JML6</accession>
<dbReference type="Proteomes" id="UP000274909">
    <property type="component" value="Unassembled WGS sequence"/>
</dbReference>
<reference evidence="3 4" key="1">
    <citation type="submission" date="2018-12" db="EMBL/GenBank/DDBJ databases">
        <authorList>
            <person name="Li F."/>
        </authorList>
    </citation>
    <scope>NUCLEOTIDE SEQUENCE [LARGE SCALE GENOMIC DNA]</scope>
    <source>
        <strain evidence="3 4">EGI 6500705</strain>
    </source>
</reference>
<organism evidence="3 4">
    <name type="scientific">Labedella endophytica</name>
    <dbReference type="NCBI Taxonomy" id="1523160"/>
    <lineage>
        <taxon>Bacteria</taxon>
        <taxon>Bacillati</taxon>
        <taxon>Actinomycetota</taxon>
        <taxon>Actinomycetes</taxon>
        <taxon>Micrococcales</taxon>
        <taxon>Microbacteriaceae</taxon>
        <taxon>Labedella</taxon>
    </lineage>
</organism>
<feature type="compositionally biased region" description="Basic and acidic residues" evidence="1">
    <location>
        <begin position="45"/>
        <end position="74"/>
    </location>
</feature>
<feature type="compositionally biased region" description="Polar residues" evidence="1">
    <location>
        <begin position="100"/>
        <end position="111"/>
    </location>
</feature>
<evidence type="ECO:0000256" key="1">
    <source>
        <dbReference type="SAM" id="MobiDB-lite"/>
    </source>
</evidence>
<dbReference type="InterPro" id="IPR040853">
    <property type="entry name" value="RapA2_cadherin-like"/>
</dbReference>
<evidence type="ECO:0000259" key="2">
    <source>
        <dbReference type="Pfam" id="PF17803"/>
    </source>
</evidence>
<gene>
    <name evidence="3" type="ORF">ELQ94_17135</name>
</gene>
<keyword evidence="4" id="KW-1185">Reference proteome</keyword>
<protein>
    <recommendedName>
        <fullName evidence="2">RapA2 cadherin-like domain-containing protein</fullName>
    </recommendedName>
</protein>
<evidence type="ECO:0000313" key="4">
    <source>
        <dbReference type="Proteomes" id="UP000274909"/>
    </source>
</evidence>
<dbReference type="RefSeq" id="WP_133447513.1">
    <property type="nucleotide sequence ID" value="NZ_RZGZ01000014.1"/>
</dbReference>
<feature type="compositionally biased region" description="Acidic residues" evidence="1">
    <location>
        <begin position="33"/>
        <end position="44"/>
    </location>
</feature>
<proteinExistence type="predicted"/>
<sequence>MNRQIIALNNLFTGDIWLVDANMRLVQNWEEVTPPEEDEGEEGDEKASRQSFEDTIAERTDTNRPPLARDDDIGARPGRSTVLPVLDNDTDPDGDVLTVISDTGISDTDGT</sequence>
<dbReference type="AlphaFoldDB" id="A0A433JML6"/>
<dbReference type="OrthoDB" id="5241356at2"/>
<dbReference type="EMBL" id="RZGZ01000014">
    <property type="protein sequence ID" value="RUQ96537.1"/>
    <property type="molecule type" value="Genomic_DNA"/>
</dbReference>
<feature type="non-terminal residue" evidence="3">
    <location>
        <position position="111"/>
    </location>
</feature>